<feature type="transmembrane region" description="Helical" evidence="1">
    <location>
        <begin position="118"/>
        <end position="136"/>
    </location>
</feature>
<accession>A0A6C0HEQ3</accession>
<dbReference type="EMBL" id="MN739934">
    <property type="protein sequence ID" value="QHT78635.1"/>
    <property type="molecule type" value="Genomic_DNA"/>
</dbReference>
<feature type="transmembrane region" description="Helical" evidence="1">
    <location>
        <begin position="6"/>
        <end position="36"/>
    </location>
</feature>
<organism evidence="2">
    <name type="scientific">viral metagenome</name>
    <dbReference type="NCBI Taxonomy" id="1070528"/>
    <lineage>
        <taxon>unclassified sequences</taxon>
        <taxon>metagenomes</taxon>
        <taxon>organismal metagenomes</taxon>
    </lineage>
</organism>
<keyword evidence="1" id="KW-1133">Transmembrane helix</keyword>
<feature type="transmembrane region" description="Helical" evidence="1">
    <location>
        <begin position="87"/>
        <end position="106"/>
    </location>
</feature>
<protein>
    <submittedName>
        <fullName evidence="2">Uncharacterized protein</fullName>
    </submittedName>
</protein>
<proteinExistence type="predicted"/>
<evidence type="ECO:0000256" key="1">
    <source>
        <dbReference type="SAM" id="Phobius"/>
    </source>
</evidence>
<keyword evidence="1" id="KW-0472">Membrane</keyword>
<sequence>MTDYLFIILITFRFCVLLSNLSGAHKILILLLSSLIPTTIEKSSINDITQLNINQRLVILSTIGKIIFYFMLVFISYEDKLLTKKQIYILLFFIFLRFINTTIFLVEKIEDKKITPTIPDLFMPVFLFFTFTNYFLNVPRLFKSK</sequence>
<dbReference type="AlphaFoldDB" id="A0A6C0HEQ3"/>
<feature type="transmembrane region" description="Helical" evidence="1">
    <location>
        <begin position="57"/>
        <end position="75"/>
    </location>
</feature>
<keyword evidence="1" id="KW-0812">Transmembrane</keyword>
<evidence type="ECO:0000313" key="2">
    <source>
        <dbReference type="EMBL" id="QHT78635.1"/>
    </source>
</evidence>
<reference evidence="2" key="1">
    <citation type="journal article" date="2020" name="Nature">
        <title>Giant virus diversity and host interactions through global metagenomics.</title>
        <authorList>
            <person name="Schulz F."/>
            <person name="Roux S."/>
            <person name="Paez-Espino D."/>
            <person name="Jungbluth S."/>
            <person name="Walsh D.A."/>
            <person name="Denef V.J."/>
            <person name="McMahon K.D."/>
            <person name="Konstantinidis K.T."/>
            <person name="Eloe-Fadrosh E.A."/>
            <person name="Kyrpides N.C."/>
            <person name="Woyke T."/>
        </authorList>
    </citation>
    <scope>NUCLEOTIDE SEQUENCE</scope>
    <source>
        <strain evidence="2">GVMAG-M-3300023179-92</strain>
    </source>
</reference>
<name>A0A6C0HEQ3_9ZZZZ</name>